<sequence>MTEHDNWKCDQMKWCHNGKKKLTTVPVITKMYCSLLVLMEKKMPLRDCYISFWVA</sequence>
<name>A0A1X7UWI3_AMPQE</name>
<proteinExistence type="predicted"/>
<reference evidence="1" key="1">
    <citation type="submission" date="2017-05" db="UniProtKB">
        <authorList>
            <consortium name="EnsemblMetazoa"/>
        </authorList>
    </citation>
    <scope>IDENTIFICATION</scope>
</reference>
<protein>
    <submittedName>
        <fullName evidence="1">Uncharacterized protein</fullName>
    </submittedName>
</protein>
<dbReference type="InParanoid" id="A0A1X7UWI3"/>
<accession>A0A1X7UWI3</accession>
<evidence type="ECO:0000313" key="1">
    <source>
        <dbReference type="EnsemblMetazoa" id="Aqu2.1.32036_001"/>
    </source>
</evidence>
<dbReference type="AlphaFoldDB" id="A0A1X7UWI3"/>
<dbReference type="EnsemblMetazoa" id="Aqu2.1.32036_001">
    <property type="protein sequence ID" value="Aqu2.1.32036_001"/>
    <property type="gene ID" value="Aqu2.1.32036"/>
</dbReference>
<organism evidence="1">
    <name type="scientific">Amphimedon queenslandica</name>
    <name type="common">Sponge</name>
    <dbReference type="NCBI Taxonomy" id="400682"/>
    <lineage>
        <taxon>Eukaryota</taxon>
        <taxon>Metazoa</taxon>
        <taxon>Porifera</taxon>
        <taxon>Demospongiae</taxon>
        <taxon>Heteroscleromorpha</taxon>
        <taxon>Haplosclerida</taxon>
        <taxon>Niphatidae</taxon>
        <taxon>Amphimedon</taxon>
    </lineage>
</organism>